<keyword evidence="1" id="KW-1133">Transmembrane helix</keyword>
<keyword evidence="1" id="KW-0472">Membrane</keyword>
<name>A0A3P8KCJ9_RAOTE</name>
<proteinExistence type="predicted"/>
<dbReference type="EMBL" id="LR131271">
    <property type="protein sequence ID" value="VDR26495.1"/>
    <property type="molecule type" value="Genomic_DNA"/>
</dbReference>
<evidence type="ECO:0000313" key="3">
    <source>
        <dbReference type="Proteomes" id="UP000274346"/>
    </source>
</evidence>
<gene>
    <name evidence="2" type="ORF">NCTC13098_02846</name>
</gene>
<dbReference type="AlphaFoldDB" id="A0A3P8KCJ9"/>
<evidence type="ECO:0000256" key="1">
    <source>
        <dbReference type="SAM" id="Phobius"/>
    </source>
</evidence>
<sequence>MNEETNYRRFWRSTVICIALCAPLFWLPMGYLAFRVGSVVWEALWLLITTK</sequence>
<keyword evidence="1" id="KW-0812">Transmembrane</keyword>
<reference evidence="2 3" key="1">
    <citation type="submission" date="2018-12" db="EMBL/GenBank/DDBJ databases">
        <authorList>
            <consortium name="Pathogen Informatics"/>
        </authorList>
    </citation>
    <scope>NUCLEOTIDE SEQUENCE [LARGE SCALE GENOMIC DNA]</scope>
    <source>
        <strain evidence="2 3">NCTC13098</strain>
    </source>
</reference>
<protein>
    <submittedName>
        <fullName evidence="2">Uncharacterized protein</fullName>
    </submittedName>
</protein>
<dbReference type="KEGG" id="rtg:NCTC13098_02846"/>
<evidence type="ECO:0000313" key="2">
    <source>
        <dbReference type="EMBL" id="VDR26495.1"/>
    </source>
</evidence>
<dbReference type="Proteomes" id="UP000274346">
    <property type="component" value="Chromosome"/>
</dbReference>
<accession>A0A3P8KCJ9</accession>
<feature type="transmembrane region" description="Helical" evidence="1">
    <location>
        <begin position="9"/>
        <end position="26"/>
    </location>
</feature>
<organism evidence="2 3">
    <name type="scientific">Raoultella terrigena</name>
    <name type="common">Klebsiella terrigena</name>
    <dbReference type="NCBI Taxonomy" id="577"/>
    <lineage>
        <taxon>Bacteria</taxon>
        <taxon>Pseudomonadati</taxon>
        <taxon>Pseudomonadota</taxon>
        <taxon>Gammaproteobacteria</taxon>
        <taxon>Enterobacterales</taxon>
        <taxon>Enterobacteriaceae</taxon>
        <taxon>Klebsiella/Raoultella group</taxon>
        <taxon>Raoultella</taxon>
    </lineage>
</organism>